<feature type="non-terminal residue" evidence="9">
    <location>
        <position position="1"/>
    </location>
</feature>
<feature type="active site" description="Proton acceptor; for dehydratase activity" evidence="5">
    <location>
        <position position="97"/>
    </location>
</feature>
<dbReference type="PROSITE" id="PS00012">
    <property type="entry name" value="PHOSPHOPANTETHEINE"/>
    <property type="match status" value="1"/>
</dbReference>
<evidence type="ECO:0000256" key="5">
    <source>
        <dbReference type="PROSITE-ProRule" id="PRU01363"/>
    </source>
</evidence>
<evidence type="ECO:0000256" key="1">
    <source>
        <dbReference type="ARBA" id="ARBA00022450"/>
    </source>
</evidence>
<keyword evidence="3" id="KW-0808">Transferase</keyword>
<dbReference type="InterPro" id="IPR049900">
    <property type="entry name" value="PKS_mFAS_DH"/>
</dbReference>
<dbReference type="Pfam" id="PF14765">
    <property type="entry name" value="PS-DH"/>
    <property type="match status" value="1"/>
</dbReference>
<dbReference type="InterPro" id="IPR006162">
    <property type="entry name" value="Ppantetheine_attach_site"/>
</dbReference>
<sequence>LRRMLLAVGQAHTRGVAVDFSPVFDGTGAVRTELPTYPFQERRLWLDVPTTSRDVASAGLGTTGHPLLGAAVEIAGTGELLCTGRLSRHSHPWLAEHAVHGTALLPGTAFLELALRAAAEAGCATVEELTLSAPLPLPDEGAVLVQVRLGAPDEDGRRPLGLFSRAERATDPEAADAPEWTAHATGTVAPAARPTGPALVTWPPPGAEAVDTEDLYDRFAAAGYTYGPTFRGIRAAWLRDGEICAELVLDERQHADAPGYRLHPALLDAALQTAALLPGRDDTARLPFSWNDVTARTAGATAVRVRLTAEGPDAVALTVHDLAGQEILTAGSLALRPAAAGGPRRAGHGRDGLHRVDWVPAPDGKESEEPSSWGEWAALRADPDAPVPALVVADCPGPDAAYDGTDEAQAFRAAVVESLTLVREWLSDERFDASVLAVVTRGAVSTGPGDRTADWTRSGVWGLLRTAQTEHPGRFVLVDLDSDTESRAALPAALAAGEPQTAVRAREVLVPRLTAGPGRDTLVLPEDGTDGWRIDVSGDGTADGLTTVPAPEALAPLGAGQVRVAVRAAGLNFHDVVVSLGLDPEQAVLGSEGAGVVLDVGADIGDLAPGDRVTGVFGGAFGPTAVADRRTLARVPDGWTFAQAASVPIAFLTAYYGLFDLGGLRRGQSVLVHAAAGGVGMAAVQLARHAGAEVYGTASPAKQDLLRTSGLADDHIASTRTLDFADHFLDTSGGRGVDVVLDCLAREFVDRSLALLPRGGRFVEMGKTDIRDADEVARDHPGVHYRAFDLMEAGAERVGAMLAEVLSLFERGVLTPLPLTCWDLRQAPRAFRHLSQSRHIGKNVLTLPAPLDPDGTVLITGGTGTLGGIIARHLATAHGVRRLLLTGRSGMDAPGAGRLVRELAEAGAEATVATCDVTDRAALAALLEGIPRAHPLTGVVHAAGILDDATVTTLTPERLDRVLRPKADAALALHELTRHSDLAAFVLFSSGAALLGGAGQANYAAANAALDALAARRRAEGLPAVSVAWGMWEERSALTAHLTDADVRKTARGGIGALTTGAALALFDAALTAAHPHVLAAEVDPAALRAVAATGTPLPPLFDGLVRGARRATAPVASAAATGPSFAEQLAGLPPAEVHRALLDLVRGNAAAVLGHASTELIAAVRPFKELGFDSLTGVELRNRLMAATGIRLPAALVFDHPTPEALAGHLAARLLTDSSPAAPPGAAELDRLDALATRLAGTGTDGARRRADLARRLRGALARLEPATRHTGADEGADSAEAVESATDEEIFDLIDKELGIS</sequence>
<dbReference type="PATRIC" id="fig|36816.3.peg.6820"/>
<keyword evidence="10" id="KW-1185">Reference proteome</keyword>
<feature type="active site" description="Proton donor; for dehydratase activity" evidence="5">
    <location>
        <position position="268"/>
    </location>
</feature>
<dbReference type="Gene3D" id="3.10.129.110">
    <property type="entry name" value="Polyketide synthase dehydratase"/>
    <property type="match status" value="1"/>
</dbReference>
<evidence type="ECO:0000256" key="6">
    <source>
        <dbReference type="SAM" id="MobiDB-lite"/>
    </source>
</evidence>
<dbReference type="PROSITE" id="PS52019">
    <property type="entry name" value="PKS_MFAS_DH"/>
    <property type="match status" value="1"/>
</dbReference>
<keyword evidence="2" id="KW-0597">Phosphoprotein</keyword>
<dbReference type="InterPro" id="IPR013154">
    <property type="entry name" value="ADH-like_N"/>
</dbReference>
<accession>A0A0M8QMF1</accession>
<protein>
    <submittedName>
        <fullName evidence="9">Beta-ketoacyl synthase</fullName>
    </submittedName>
</protein>
<evidence type="ECO:0000313" key="10">
    <source>
        <dbReference type="Proteomes" id="UP000037773"/>
    </source>
</evidence>
<dbReference type="Gene3D" id="3.40.50.11460">
    <property type="match status" value="1"/>
</dbReference>
<dbReference type="InterPro" id="IPR013968">
    <property type="entry name" value="PKS_KR"/>
</dbReference>
<gene>
    <name evidence="9" type="ORF">ADK41_31500</name>
</gene>
<dbReference type="InterPro" id="IPR009081">
    <property type="entry name" value="PP-bd_ACP"/>
</dbReference>
<dbReference type="PANTHER" id="PTHR43775:SF51">
    <property type="entry name" value="INACTIVE PHENOLPHTHIOCEROL SYNTHESIS POLYKETIDE SYNTHASE TYPE I PKS1-RELATED"/>
    <property type="match status" value="1"/>
</dbReference>
<keyword evidence="4" id="KW-0511">Multifunctional enzyme</keyword>
<dbReference type="PROSITE" id="PS50075">
    <property type="entry name" value="CARRIER"/>
    <property type="match status" value="1"/>
</dbReference>
<organism evidence="9 10">
    <name type="scientific">Streptomyces caelestis</name>
    <dbReference type="NCBI Taxonomy" id="36816"/>
    <lineage>
        <taxon>Bacteria</taxon>
        <taxon>Bacillati</taxon>
        <taxon>Actinomycetota</taxon>
        <taxon>Actinomycetes</taxon>
        <taxon>Kitasatosporales</taxon>
        <taxon>Streptomycetaceae</taxon>
        <taxon>Streptomyces</taxon>
    </lineage>
</organism>
<dbReference type="GO" id="GO:0031177">
    <property type="term" value="F:phosphopantetheine binding"/>
    <property type="evidence" value="ECO:0007669"/>
    <property type="project" value="InterPro"/>
</dbReference>
<keyword evidence="1" id="KW-0596">Phosphopantetheine</keyword>
<evidence type="ECO:0000313" key="9">
    <source>
        <dbReference type="EMBL" id="KOT31004.1"/>
    </source>
</evidence>
<dbReference type="SUPFAM" id="SSF47336">
    <property type="entry name" value="ACP-like"/>
    <property type="match status" value="1"/>
</dbReference>
<dbReference type="Gene3D" id="3.40.50.720">
    <property type="entry name" value="NAD(P)-binding Rossmann-like Domain"/>
    <property type="match status" value="1"/>
</dbReference>
<dbReference type="FunFam" id="3.40.50.720:FF:000209">
    <property type="entry name" value="Polyketide synthase Pks12"/>
    <property type="match status" value="1"/>
</dbReference>
<evidence type="ECO:0000256" key="4">
    <source>
        <dbReference type="ARBA" id="ARBA00023268"/>
    </source>
</evidence>
<dbReference type="Gene3D" id="3.90.180.10">
    <property type="entry name" value="Medium-chain alcohol dehydrogenases, catalytic domain"/>
    <property type="match status" value="1"/>
</dbReference>
<dbReference type="PANTHER" id="PTHR43775">
    <property type="entry name" value="FATTY ACID SYNTHASE"/>
    <property type="match status" value="1"/>
</dbReference>
<evidence type="ECO:0000256" key="2">
    <source>
        <dbReference type="ARBA" id="ARBA00022553"/>
    </source>
</evidence>
<dbReference type="Pfam" id="PF13602">
    <property type="entry name" value="ADH_zinc_N_2"/>
    <property type="match status" value="1"/>
</dbReference>
<dbReference type="Gene3D" id="3.30.70.3290">
    <property type="match status" value="1"/>
</dbReference>
<dbReference type="GO" id="GO:0017000">
    <property type="term" value="P:antibiotic biosynthetic process"/>
    <property type="evidence" value="ECO:0007669"/>
    <property type="project" value="UniProtKB-ARBA"/>
</dbReference>
<feature type="region of interest" description="Disordered" evidence="6">
    <location>
        <begin position="1265"/>
        <end position="1289"/>
    </location>
</feature>
<evidence type="ECO:0000256" key="3">
    <source>
        <dbReference type="ARBA" id="ARBA00022679"/>
    </source>
</evidence>
<dbReference type="Pfam" id="PF22953">
    <property type="entry name" value="SpnB_Rossmann"/>
    <property type="match status" value="1"/>
</dbReference>
<dbReference type="InterPro" id="IPR057326">
    <property type="entry name" value="KR_dom"/>
</dbReference>
<dbReference type="InterPro" id="IPR042104">
    <property type="entry name" value="PKS_dehydratase_sf"/>
</dbReference>
<dbReference type="Proteomes" id="UP000037773">
    <property type="component" value="Unassembled WGS sequence"/>
</dbReference>
<dbReference type="Pfam" id="PF08659">
    <property type="entry name" value="KR"/>
    <property type="match status" value="1"/>
</dbReference>
<dbReference type="InterPro" id="IPR049551">
    <property type="entry name" value="PKS_DH_C"/>
</dbReference>
<dbReference type="SUPFAM" id="SSF51735">
    <property type="entry name" value="NAD(P)-binding Rossmann-fold domains"/>
    <property type="match status" value="3"/>
</dbReference>
<dbReference type="InterPro" id="IPR036736">
    <property type="entry name" value="ACP-like_sf"/>
</dbReference>
<dbReference type="GO" id="GO:0016491">
    <property type="term" value="F:oxidoreductase activity"/>
    <property type="evidence" value="ECO:0007669"/>
    <property type="project" value="InterPro"/>
</dbReference>
<dbReference type="InterPro" id="IPR011032">
    <property type="entry name" value="GroES-like_sf"/>
</dbReference>
<dbReference type="SMART" id="SM00822">
    <property type="entry name" value="PKS_KR"/>
    <property type="match status" value="1"/>
</dbReference>
<dbReference type="GO" id="GO:0004312">
    <property type="term" value="F:fatty acid synthase activity"/>
    <property type="evidence" value="ECO:0007669"/>
    <property type="project" value="TreeGrafter"/>
</dbReference>
<dbReference type="Pfam" id="PF21089">
    <property type="entry name" value="PKS_DH_N"/>
    <property type="match status" value="1"/>
</dbReference>
<feature type="domain" description="PKS/mFAS DH" evidence="8">
    <location>
        <begin position="65"/>
        <end position="344"/>
    </location>
</feature>
<dbReference type="Pfam" id="PF08240">
    <property type="entry name" value="ADH_N"/>
    <property type="match status" value="1"/>
</dbReference>
<dbReference type="InterPro" id="IPR020807">
    <property type="entry name" value="PKS_DH"/>
</dbReference>
<dbReference type="InterPro" id="IPR036291">
    <property type="entry name" value="NAD(P)-bd_dom_sf"/>
</dbReference>
<dbReference type="SMART" id="SM00826">
    <property type="entry name" value="PKS_DH"/>
    <property type="match status" value="1"/>
</dbReference>
<feature type="region of interest" description="N-terminal hotdog fold" evidence="5">
    <location>
        <begin position="65"/>
        <end position="195"/>
    </location>
</feature>
<dbReference type="GO" id="GO:0008270">
    <property type="term" value="F:zinc ion binding"/>
    <property type="evidence" value="ECO:0007669"/>
    <property type="project" value="InterPro"/>
</dbReference>
<reference evidence="9 10" key="1">
    <citation type="submission" date="2015-07" db="EMBL/GenBank/DDBJ databases">
        <authorList>
            <person name="Noorani M."/>
        </authorList>
    </citation>
    <scope>NUCLEOTIDE SEQUENCE [LARGE SCALE GENOMIC DNA]</scope>
    <source>
        <strain evidence="9 10">NRRL B-24567</strain>
    </source>
</reference>
<feature type="region of interest" description="Disordered" evidence="6">
    <location>
        <begin position="339"/>
        <end position="370"/>
    </location>
</feature>
<dbReference type="SMART" id="SM00823">
    <property type="entry name" value="PKS_PP"/>
    <property type="match status" value="1"/>
</dbReference>
<dbReference type="EMBL" id="LGCN01000238">
    <property type="protein sequence ID" value="KOT31004.1"/>
    <property type="molecule type" value="Genomic_DNA"/>
</dbReference>
<proteinExistence type="predicted"/>
<feature type="region of interest" description="C-terminal hotdog fold" evidence="5">
    <location>
        <begin position="207"/>
        <end position="344"/>
    </location>
</feature>
<dbReference type="InterPro" id="IPR020806">
    <property type="entry name" value="PKS_PP-bd"/>
</dbReference>
<name>A0A0M8QMF1_9ACTN</name>
<dbReference type="InterPro" id="IPR050091">
    <property type="entry name" value="PKS_NRPS_Biosynth_Enz"/>
</dbReference>
<dbReference type="FunFam" id="1.10.1200.10:FF:000007">
    <property type="entry name" value="Probable polyketide synthase pks17"/>
    <property type="match status" value="1"/>
</dbReference>
<evidence type="ECO:0000259" key="7">
    <source>
        <dbReference type="PROSITE" id="PS50075"/>
    </source>
</evidence>
<dbReference type="InterPro" id="IPR049552">
    <property type="entry name" value="PKS_DH_N"/>
</dbReference>
<dbReference type="GO" id="GO:0006633">
    <property type="term" value="P:fatty acid biosynthetic process"/>
    <property type="evidence" value="ECO:0007669"/>
    <property type="project" value="TreeGrafter"/>
</dbReference>
<dbReference type="Gene3D" id="1.10.1200.10">
    <property type="entry name" value="ACP-like"/>
    <property type="match status" value="1"/>
</dbReference>
<dbReference type="Pfam" id="PF00550">
    <property type="entry name" value="PP-binding"/>
    <property type="match status" value="1"/>
</dbReference>
<dbReference type="InterPro" id="IPR020843">
    <property type="entry name" value="ER"/>
</dbReference>
<comment type="caution">
    <text evidence="9">The sequence shown here is derived from an EMBL/GenBank/DDBJ whole genome shotgun (WGS) entry which is preliminary data.</text>
</comment>
<dbReference type="FunFam" id="3.90.180.10:FF:000032">
    <property type="entry name" value="Probable polyketide synthase pks1"/>
    <property type="match status" value="1"/>
</dbReference>
<dbReference type="CDD" id="cd05195">
    <property type="entry name" value="enoyl_red"/>
    <property type="match status" value="1"/>
</dbReference>
<evidence type="ECO:0000259" key="8">
    <source>
        <dbReference type="PROSITE" id="PS52019"/>
    </source>
</evidence>
<dbReference type="InterPro" id="IPR002364">
    <property type="entry name" value="Quin_OxRdtase/zeta-crystal_CS"/>
</dbReference>
<feature type="compositionally biased region" description="Basic and acidic residues" evidence="6">
    <location>
        <begin position="348"/>
        <end position="368"/>
    </location>
</feature>
<dbReference type="SMART" id="SM01294">
    <property type="entry name" value="PKS_PP_betabranch"/>
    <property type="match status" value="1"/>
</dbReference>
<dbReference type="SMART" id="SM00829">
    <property type="entry name" value="PKS_ER"/>
    <property type="match status" value="1"/>
</dbReference>
<dbReference type="SUPFAM" id="SSF50129">
    <property type="entry name" value="GroES-like"/>
    <property type="match status" value="1"/>
</dbReference>
<feature type="domain" description="Carrier" evidence="7">
    <location>
        <begin position="1140"/>
        <end position="1215"/>
    </location>
</feature>
<dbReference type="InterPro" id="IPR055123">
    <property type="entry name" value="SpnB-like_Rossmann"/>
</dbReference>
<dbReference type="PROSITE" id="PS01162">
    <property type="entry name" value="QOR_ZETA_CRYSTAL"/>
    <property type="match status" value="1"/>
</dbReference>